<dbReference type="EMBL" id="JAZGQO010000001">
    <property type="protein sequence ID" value="KAK6196246.1"/>
    <property type="molecule type" value="Genomic_DNA"/>
</dbReference>
<comment type="caution">
    <text evidence="1">The sequence shown here is derived from an EMBL/GenBank/DDBJ whole genome shotgun (WGS) entry which is preliminary data.</text>
</comment>
<name>A0AAN8K797_PATCE</name>
<proteinExistence type="predicted"/>
<protein>
    <submittedName>
        <fullName evidence="1">Uncharacterized protein</fullName>
    </submittedName>
</protein>
<accession>A0AAN8K797</accession>
<organism evidence="1 2">
    <name type="scientific">Patella caerulea</name>
    <name type="common">Rayed Mediterranean limpet</name>
    <dbReference type="NCBI Taxonomy" id="87958"/>
    <lineage>
        <taxon>Eukaryota</taxon>
        <taxon>Metazoa</taxon>
        <taxon>Spiralia</taxon>
        <taxon>Lophotrochozoa</taxon>
        <taxon>Mollusca</taxon>
        <taxon>Gastropoda</taxon>
        <taxon>Patellogastropoda</taxon>
        <taxon>Patelloidea</taxon>
        <taxon>Patellidae</taxon>
        <taxon>Patella</taxon>
    </lineage>
</organism>
<evidence type="ECO:0000313" key="2">
    <source>
        <dbReference type="Proteomes" id="UP001347796"/>
    </source>
</evidence>
<dbReference type="Proteomes" id="UP001347796">
    <property type="component" value="Unassembled WGS sequence"/>
</dbReference>
<reference evidence="1 2" key="1">
    <citation type="submission" date="2024-01" db="EMBL/GenBank/DDBJ databases">
        <title>The genome of the rayed Mediterranean limpet Patella caerulea (Linnaeus, 1758).</title>
        <authorList>
            <person name="Anh-Thu Weber A."/>
            <person name="Halstead-Nussloch G."/>
        </authorList>
    </citation>
    <scope>NUCLEOTIDE SEQUENCE [LARGE SCALE GENOMIC DNA]</scope>
    <source>
        <strain evidence="1">AATW-2023a</strain>
        <tissue evidence="1">Whole specimen</tissue>
    </source>
</reference>
<keyword evidence="2" id="KW-1185">Reference proteome</keyword>
<evidence type="ECO:0000313" key="1">
    <source>
        <dbReference type="EMBL" id="KAK6196246.1"/>
    </source>
</evidence>
<gene>
    <name evidence="1" type="ORF">SNE40_001507</name>
</gene>
<sequence length="92" mass="10571">MAHVSQASYFQSLEDAIDRKNGYKVSELLSFKHPHVANPRLQLEHPDSQCQRFFDPPYDEVVAAHLRCCWCVANHDFIQACCCQAAVVQYPF</sequence>
<dbReference type="AlphaFoldDB" id="A0AAN8K797"/>